<evidence type="ECO:0000256" key="3">
    <source>
        <dbReference type="ARBA" id="ARBA00022737"/>
    </source>
</evidence>
<accession>A0ABV2JIU5</accession>
<dbReference type="InterPro" id="IPR024688">
    <property type="entry name" value="Mac_dom"/>
</dbReference>
<dbReference type="PANTHER" id="PTHR43017:SF1">
    <property type="entry name" value="ACETYLTRANSFERASE YJL218W-RELATED"/>
    <property type="match status" value="1"/>
</dbReference>
<evidence type="ECO:0000256" key="4">
    <source>
        <dbReference type="ARBA" id="ARBA00023315"/>
    </source>
</evidence>
<dbReference type="SUPFAM" id="SSF51161">
    <property type="entry name" value="Trimeric LpxA-like enzymes"/>
    <property type="match status" value="1"/>
</dbReference>
<dbReference type="SMART" id="SM01266">
    <property type="entry name" value="Mac"/>
    <property type="match status" value="1"/>
</dbReference>
<keyword evidence="3" id="KW-0677">Repeat</keyword>
<dbReference type="Proteomes" id="UP001549037">
    <property type="component" value="Unassembled WGS sequence"/>
</dbReference>
<evidence type="ECO:0000256" key="5">
    <source>
        <dbReference type="RuleBase" id="RU367021"/>
    </source>
</evidence>
<protein>
    <recommendedName>
        <fullName evidence="5">Acetyltransferase</fullName>
        <ecNumber evidence="5">2.3.1.-</ecNumber>
    </recommendedName>
</protein>
<organism evidence="7 8">
    <name type="scientific">Streptococcus porcorum</name>
    <dbReference type="NCBI Taxonomy" id="701526"/>
    <lineage>
        <taxon>Bacteria</taxon>
        <taxon>Bacillati</taxon>
        <taxon>Bacillota</taxon>
        <taxon>Bacilli</taxon>
        <taxon>Lactobacillales</taxon>
        <taxon>Streptococcaceae</taxon>
        <taxon>Streptococcus</taxon>
    </lineage>
</organism>
<dbReference type="PANTHER" id="PTHR43017">
    <property type="entry name" value="GALACTOSIDE O-ACETYLTRANSFERASE"/>
    <property type="match status" value="1"/>
</dbReference>
<dbReference type="GO" id="GO:0008925">
    <property type="term" value="F:maltose O-acetyltransferase activity"/>
    <property type="evidence" value="ECO:0007669"/>
    <property type="project" value="UniProtKB-EC"/>
</dbReference>
<proteinExistence type="inferred from homology"/>
<feature type="domain" description="Maltose/galactoside acetyltransferase" evidence="6">
    <location>
        <begin position="4"/>
        <end position="56"/>
    </location>
</feature>
<evidence type="ECO:0000256" key="1">
    <source>
        <dbReference type="ARBA" id="ARBA00007274"/>
    </source>
</evidence>
<name>A0ABV2JIU5_9STRE</name>
<comment type="similarity">
    <text evidence="1 5">Belongs to the transferase hexapeptide repeat family.</text>
</comment>
<keyword evidence="4 5" id="KW-0012">Acyltransferase</keyword>
<evidence type="ECO:0000313" key="8">
    <source>
        <dbReference type="Proteomes" id="UP001549037"/>
    </source>
</evidence>
<evidence type="ECO:0000256" key="2">
    <source>
        <dbReference type="ARBA" id="ARBA00022679"/>
    </source>
</evidence>
<comment type="caution">
    <text evidence="7">The sequence shown here is derived from an EMBL/GenBank/DDBJ whole genome shotgun (WGS) entry which is preliminary data.</text>
</comment>
<dbReference type="InterPro" id="IPR011004">
    <property type="entry name" value="Trimer_LpxA-like_sf"/>
</dbReference>
<gene>
    <name evidence="7" type="ORF">ABID28_001325</name>
</gene>
<dbReference type="EMBL" id="JBEPLN010000022">
    <property type="protein sequence ID" value="MET3634666.1"/>
    <property type="molecule type" value="Genomic_DNA"/>
</dbReference>
<dbReference type="Pfam" id="PF00132">
    <property type="entry name" value="Hexapep"/>
    <property type="match status" value="1"/>
</dbReference>
<sequence length="198" mass="21594">MTEREKMLAGQLYDAGDVELKGLRQKARENMATFNEEKDGKKRASILKKWFGATGDSIYMEPRFSCDYGTNIYVGENFYANFDCTMLDVCDIRIGDNAMLGPNVQLLTPLHPLTAKERIAGLEYGAPITIGDNVWIGGGAIILPGVTLGDNVVVGAGSVVTKSYGDNVLIAGNPARIIKTIDETKKEKQETDDSALMH</sequence>
<evidence type="ECO:0000259" key="6">
    <source>
        <dbReference type="SMART" id="SM01266"/>
    </source>
</evidence>
<dbReference type="Gene3D" id="2.160.10.10">
    <property type="entry name" value="Hexapeptide repeat proteins"/>
    <property type="match status" value="1"/>
</dbReference>
<reference evidence="7 8" key="1">
    <citation type="submission" date="2024-06" db="EMBL/GenBank/DDBJ databases">
        <title>Genomic Encyclopedia of Type Strains, Phase IV (KMG-IV): sequencing the most valuable type-strain genomes for metagenomic binning, comparative biology and taxonomic classification.</title>
        <authorList>
            <person name="Goeker M."/>
        </authorList>
    </citation>
    <scope>NUCLEOTIDE SEQUENCE [LARGE SCALE GENOMIC DNA]</scope>
    <source>
        <strain evidence="7 8">DSM 28302</strain>
    </source>
</reference>
<dbReference type="EC" id="2.3.1.-" evidence="5"/>
<evidence type="ECO:0000313" key="7">
    <source>
        <dbReference type="EMBL" id="MET3634666.1"/>
    </source>
</evidence>
<dbReference type="InterPro" id="IPR001451">
    <property type="entry name" value="Hexapep"/>
</dbReference>
<dbReference type="Pfam" id="PF12464">
    <property type="entry name" value="Mac"/>
    <property type="match status" value="1"/>
</dbReference>
<keyword evidence="2 5" id="KW-0808">Transferase</keyword>
<dbReference type="RefSeq" id="WP_354369205.1">
    <property type="nucleotide sequence ID" value="NZ_JBEPLN010000022.1"/>
</dbReference>
<dbReference type="CDD" id="cd03357">
    <property type="entry name" value="LbH_MAT_GAT"/>
    <property type="match status" value="1"/>
</dbReference>
<keyword evidence="8" id="KW-1185">Reference proteome</keyword>
<dbReference type="InterPro" id="IPR039369">
    <property type="entry name" value="LacA-like"/>
</dbReference>